<organism evidence="2 3">
    <name type="scientific">Streptococcus australis ATCC 700641</name>
    <dbReference type="NCBI Taxonomy" id="888833"/>
    <lineage>
        <taxon>Bacteria</taxon>
        <taxon>Bacillati</taxon>
        <taxon>Bacillota</taxon>
        <taxon>Bacilli</taxon>
        <taxon>Lactobacillales</taxon>
        <taxon>Streptococcaceae</taxon>
        <taxon>Streptococcus</taxon>
    </lineage>
</organism>
<keyword evidence="3" id="KW-1185">Reference proteome</keyword>
<dbReference type="PANTHER" id="PTHR32502:SF26">
    <property type="entry name" value="PHOSPHOTRANSFERASE SYSTEM SUGAR-SPECIFIC EIID COMPONENT"/>
    <property type="match status" value="1"/>
</dbReference>
<dbReference type="GO" id="GO:0009401">
    <property type="term" value="P:phosphoenolpyruvate-dependent sugar phosphotransferase system"/>
    <property type="evidence" value="ECO:0007669"/>
    <property type="project" value="InterPro"/>
</dbReference>
<feature type="transmembrane region" description="Helical" evidence="1">
    <location>
        <begin position="235"/>
        <end position="253"/>
    </location>
</feature>
<comment type="caution">
    <text evidence="2">The sequence shown here is derived from an EMBL/GenBank/DDBJ whole genome shotgun (WGS) entry which is preliminary data.</text>
</comment>
<dbReference type="Pfam" id="PF03613">
    <property type="entry name" value="EIID-AGA"/>
    <property type="match status" value="1"/>
</dbReference>
<dbReference type="eggNOG" id="COG3716">
    <property type="taxonomic scope" value="Bacteria"/>
</dbReference>
<evidence type="ECO:0000313" key="3">
    <source>
        <dbReference type="Proteomes" id="UP000002814"/>
    </source>
</evidence>
<keyword evidence="2" id="KW-0808">Transferase</keyword>
<dbReference type="EC" id="2.7.1.69" evidence="2"/>
<dbReference type="PROSITE" id="PS51108">
    <property type="entry name" value="PTS_EIID"/>
    <property type="match status" value="1"/>
</dbReference>
<dbReference type="GO" id="GO:0005886">
    <property type="term" value="C:plasma membrane"/>
    <property type="evidence" value="ECO:0007669"/>
    <property type="project" value="TreeGrafter"/>
</dbReference>
<dbReference type="InterPro" id="IPR050303">
    <property type="entry name" value="GatZ_KbaZ_carbometab"/>
</dbReference>
<evidence type="ECO:0000256" key="1">
    <source>
        <dbReference type="SAM" id="Phobius"/>
    </source>
</evidence>
<name>E7S837_9STRE</name>
<feature type="transmembrane region" description="Helical" evidence="1">
    <location>
        <begin position="149"/>
        <end position="171"/>
    </location>
</feature>
<feature type="transmembrane region" description="Helical" evidence="1">
    <location>
        <begin position="116"/>
        <end position="137"/>
    </location>
</feature>
<dbReference type="InterPro" id="IPR004704">
    <property type="entry name" value="PTS_IID_man"/>
</dbReference>
<reference evidence="2 3" key="1">
    <citation type="submission" date="2010-12" db="EMBL/GenBank/DDBJ databases">
        <authorList>
            <person name="Muzny D."/>
            <person name="Qin X."/>
            <person name="Deng J."/>
            <person name="Jiang H."/>
            <person name="Liu Y."/>
            <person name="Qu J."/>
            <person name="Song X.-Z."/>
            <person name="Zhang L."/>
            <person name="Thornton R."/>
            <person name="Coyle M."/>
            <person name="Francisco L."/>
            <person name="Jackson L."/>
            <person name="Javaid M."/>
            <person name="Korchina V."/>
            <person name="Kovar C."/>
            <person name="Mata R."/>
            <person name="Mathew T."/>
            <person name="Ngo R."/>
            <person name="Nguyen L."/>
            <person name="Nguyen N."/>
            <person name="Okwuonu G."/>
            <person name="Ongeri F."/>
            <person name="Pham C."/>
            <person name="Simmons D."/>
            <person name="Wilczek-Boney K."/>
            <person name="Hale W."/>
            <person name="Jakkamsetti A."/>
            <person name="Pham P."/>
            <person name="Ruth R."/>
            <person name="San Lucas F."/>
            <person name="Warren J."/>
            <person name="Zhang J."/>
            <person name="Zhao Z."/>
            <person name="Zhou C."/>
            <person name="Zhu D."/>
            <person name="Lee S."/>
            <person name="Bess C."/>
            <person name="Blankenburg K."/>
            <person name="Forbes L."/>
            <person name="Fu Q."/>
            <person name="Gubbala S."/>
            <person name="Hirani K."/>
            <person name="Jayaseelan J.C."/>
            <person name="Lara F."/>
            <person name="Munidasa M."/>
            <person name="Palculict T."/>
            <person name="Patil S."/>
            <person name="Pu L.-L."/>
            <person name="Saada N."/>
            <person name="Tang L."/>
            <person name="Weissenberger G."/>
            <person name="Zhu Y."/>
            <person name="Hemphill L."/>
            <person name="Shang Y."/>
            <person name="Youmans B."/>
            <person name="Ayvaz T."/>
            <person name="Ross M."/>
            <person name="Santibanez J."/>
            <person name="Aqrawi P."/>
            <person name="Gross S."/>
            <person name="Joshi V."/>
            <person name="Fowler G."/>
            <person name="Nazareth L."/>
            <person name="Reid J."/>
            <person name="Worley K."/>
            <person name="Petrosino J."/>
            <person name="Highlander S."/>
            <person name="Gibbs R."/>
        </authorList>
    </citation>
    <scope>NUCLEOTIDE SEQUENCE [LARGE SCALE GENOMIC DNA]</scope>
    <source>
        <strain evidence="2 3">ATCC 700641</strain>
    </source>
</reference>
<feature type="transmembrane region" description="Helical" evidence="1">
    <location>
        <begin position="262"/>
        <end position="279"/>
    </location>
</feature>
<dbReference type="PANTHER" id="PTHR32502">
    <property type="entry name" value="N-ACETYLGALACTOSAMINE PERMEASE II COMPONENT-RELATED"/>
    <property type="match status" value="1"/>
</dbReference>
<dbReference type="GO" id="GO:0016740">
    <property type="term" value="F:transferase activity"/>
    <property type="evidence" value="ECO:0007669"/>
    <property type="project" value="UniProtKB-KW"/>
</dbReference>
<dbReference type="EMBL" id="AEQR01000002">
    <property type="protein sequence ID" value="EFW00341.1"/>
    <property type="molecule type" value="Genomic_DNA"/>
</dbReference>
<keyword evidence="1" id="KW-1133">Transmembrane helix</keyword>
<dbReference type="Proteomes" id="UP000002814">
    <property type="component" value="Unassembled WGS sequence"/>
</dbReference>
<dbReference type="HOGENOM" id="CLU_060742_0_1_9"/>
<keyword evidence="1" id="KW-0812">Transmembrane</keyword>
<accession>E7S837</accession>
<proteinExistence type="predicted"/>
<protein>
    <submittedName>
        <fullName evidence="2">PTS system mannose/fructose/sorbose family IID component</fullName>
        <ecNumber evidence="2">2.7.1.69</ecNumber>
    </submittedName>
</protein>
<sequence>MMRRISKMADKKKISKKTLTKAFHHWYYGHLTCFSQEHMQTFGYLTSMLPIVEEMYDSKEEQKEAMQTYTAFFNTEPQLGSLVVGITAGLEEARANGDAVDGETINGMRAGLMGPIAGIGDSLVVGTLIPVLLGIALGLSKDGNITGALFYIVVWNLLVYLGMRFAFFKGYHLGDKAVEFLVGPKGQALRKAISVVGGMVIGAVAATWVSVTTALEFKNADGEAFLKIQEKIDGVYPGLLTAAFITLCWWLMAKKKVSPNKVMLLLVIIALAGVALGIFDPGLKY</sequence>
<gene>
    <name evidence="2" type="ORF">HMPREF9421_0170</name>
</gene>
<feature type="transmembrane region" description="Helical" evidence="1">
    <location>
        <begin position="192"/>
        <end position="215"/>
    </location>
</feature>
<keyword evidence="1" id="KW-0472">Membrane</keyword>
<dbReference type="AlphaFoldDB" id="E7S837"/>
<evidence type="ECO:0000313" key="2">
    <source>
        <dbReference type="EMBL" id="EFW00341.1"/>
    </source>
</evidence>